<proteinExistence type="predicted"/>
<organism evidence="1 2">
    <name type="scientific">Paludibacter propionicigenes (strain DSM 17365 / JCM 13257 / WB4)</name>
    <dbReference type="NCBI Taxonomy" id="694427"/>
    <lineage>
        <taxon>Bacteria</taxon>
        <taxon>Pseudomonadati</taxon>
        <taxon>Bacteroidota</taxon>
        <taxon>Bacteroidia</taxon>
        <taxon>Bacteroidales</taxon>
        <taxon>Paludibacteraceae</taxon>
        <taxon>Paludibacter</taxon>
    </lineage>
</organism>
<dbReference type="HOGENOM" id="CLU_069104_0_0_10"/>
<protein>
    <recommendedName>
        <fullName evidence="3">Type IX secretion system protein PorQ</fullName>
    </recommendedName>
</protein>
<reference evidence="1 2" key="2">
    <citation type="journal article" date="2011" name="Stand. Genomic Sci.">
        <title>Complete genome sequence of Paludibacter propionicigenes type strain (WB4).</title>
        <authorList>
            <person name="Gronow S."/>
            <person name="Munk C."/>
            <person name="Lapidus A."/>
            <person name="Nolan M."/>
            <person name="Lucas S."/>
            <person name="Hammon N."/>
            <person name="Deshpande S."/>
            <person name="Cheng J.F."/>
            <person name="Tapia R."/>
            <person name="Han C."/>
            <person name="Goodwin L."/>
            <person name="Pitluck S."/>
            <person name="Liolios K."/>
            <person name="Ivanova N."/>
            <person name="Mavromatis K."/>
            <person name="Mikhailova N."/>
            <person name="Pati A."/>
            <person name="Chen A."/>
            <person name="Palaniappan K."/>
            <person name="Land M."/>
            <person name="Hauser L."/>
            <person name="Chang Y.J."/>
            <person name="Jeffries C.D."/>
            <person name="Brambilla E."/>
            <person name="Rohde M."/>
            <person name="Goker M."/>
            <person name="Detter J.C."/>
            <person name="Woyke T."/>
            <person name="Bristow J."/>
            <person name="Eisen J.A."/>
            <person name="Markowitz V."/>
            <person name="Hugenholtz P."/>
            <person name="Kyrpides N.C."/>
            <person name="Klenk H.P."/>
        </authorList>
    </citation>
    <scope>NUCLEOTIDE SEQUENCE [LARGE SCALE GENOMIC DNA]</scope>
    <source>
        <strain evidence="2">DSM 17365 / JCM 13257 / WB4</strain>
    </source>
</reference>
<name>E4T880_PALPW</name>
<dbReference type="Proteomes" id="UP000008718">
    <property type="component" value="Chromosome"/>
</dbReference>
<reference key="1">
    <citation type="submission" date="2010-11" db="EMBL/GenBank/DDBJ databases">
        <title>The complete genome of Paludibacter propionicigenes DSM 17365.</title>
        <authorList>
            <consortium name="US DOE Joint Genome Institute (JGI-PGF)"/>
            <person name="Lucas S."/>
            <person name="Copeland A."/>
            <person name="Lapidus A."/>
            <person name="Bruce D."/>
            <person name="Goodwin L."/>
            <person name="Pitluck S."/>
            <person name="Kyrpides N."/>
            <person name="Mavromatis K."/>
            <person name="Ivanova N."/>
            <person name="Munk A.C."/>
            <person name="Brettin T."/>
            <person name="Detter J.C."/>
            <person name="Han C."/>
            <person name="Tapia R."/>
            <person name="Land M."/>
            <person name="Hauser L."/>
            <person name="Markowitz V."/>
            <person name="Cheng J.-F."/>
            <person name="Hugenholtz P."/>
            <person name="Woyke T."/>
            <person name="Wu D."/>
            <person name="Gronow S."/>
            <person name="Wellnitz S."/>
            <person name="Brambilla E."/>
            <person name="Klenk H.-P."/>
            <person name="Eisen J.A."/>
        </authorList>
    </citation>
    <scope>NUCLEOTIDE SEQUENCE</scope>
    <source>
        <strain>WB4</strain>
    </source>
</reference>
<evidence type="ECO:0008006" key="3">
    <source>
        <dbReference type="Google" id="ProtNLM"/>
    </source>
</evidence>
<accession>E4T880</accession>
<evidence type="ECO:0000313" key="1">
    <source>
        <dbReference type="EMBL" id="ADQ80924.1"/>
    </source>
</evidence>
<evidence type="ECO:0000313" key="2">
    <source>
        <dbReference type="Proteomes" id="UP000008718"/>
    </source>
</evidence>
<dbReference type="OrthoDB" id="9809953at2"/>
<dbReference type="NCBIfam" id="NF033711">
    <property type="entry name" value="T9SS_PorQ"/>
    <property type="match status" value="1"/>
</dbReference>
<dbReference type="AlphaFoldDB" id="E4T880"/>
<dbReference type="STRING" id="694427.Palpr_2795"/>
<dbReference type="RefSeq" id="WP_013446293.1">
    <property type="nucleotide sequence ID" value="NC_014734.1"/>
</dbReference>
<gene>
    <name evidence="1" type="ordered locus">Palpr_2795</name>
</gene>
<dbReference type="EMBL" id="CP002345">
    <property type="protein sequence ID" value="ADQ80924.1"/>
    <property type="molecule type" value="Genomic_DNA"/>
</dbReference>
<dbReference type="eggNOG" id="COG2067">
    <property type="taxonomic scope" value="Bacteria"/>
</dbReference>
<keyword evidence="2" id="KW-1185">Reference proteome</keyword>
<sequence length="349" mass="38908">MLKRIFIFSLFVMFAFAAFSQAGYGVYRFLDLPVSSRLAALGSSNVSLRDNDINFSFQNPALLSVETNNVISLNMANYLADIKFGSAVYGKNFGGKHYFAVGIQYVDYGTFQEATDLNVLTGQTFTAKDFALNIMYARPITHQIIVGATLKPIYSAYETYTSYGLAMDAGVSYNDSANLFSAGFVLRNIGTQLKGYYSDTDGQHLEPLPFNIELGMSKKLAHAPLRFSMTLHNLQHWNLNYQSTNQPGTDLQAPAEVSTKQAGFVDMAFRHAIFAAEFVPSKNFYLSVGYNHRRQQELNMTGFKSMSGFSFGGGVKLYKFHVGFGMTPFQVGNYSYQFSISTSLNEFRL</sequence>
<dbReference type="NCBIfam" id="NF033709">
    <property type="entry name" value="PorV_fam"/>
    <property type="match status" value="1"/>
</dbReference>
<dbReference type="KEGG" id="ppn:Palpr_2795"/>